<evidence type="ECO:0000313" key="8">
    <source>
        <dbReference type="Proteomes" id="UP000016584"/>
    </source>
</evidence>
<dbReference type="InterPro" id="IPR022398">
    <property type="entry name" value="Peptidase_S8_His-AS"/>
</dbReference>
<protein>
    <recommendedName>
        <fullName evidence="6">Peptidase S8/S53 domain-containing protein</fullName>
    </recommendedName>
</protein>
<keyword evidence="2 5" id="KW-0645">Protease</keyword>
<feature type="active site" description="Charge relay system" evidence="5">
    <location>
        <position position="451"/>
    </location>
</feature>
<comment type="caution">
    <text evidence="7">The sequence shown here is derived from an EMBL/GenBank/DDBJ whole genome shotgun (WGS) entry which is preliminary data.</text>
</comment>
<evidence type="ECO:0000256" key="1">
    <source>
        <dbReference type="ARBA" id="ARBA00011073"/>
    </source>
</evidence>
<dbReference type="OrthoDB" id="9798386at2"/>
<dbReference type="eggNOG" id="COG1404">
    <property type="taxonomic scope" value="Bacteria"/>
</dbReference>
<dbReference type="AlphaFoldDB" id="U2H8J7"/>
<evidence type="ECO:0000256" key="4">
    <source>
        <dbReference type="ARBA" id="ARBA00022825"/>
    </source>
</evidence>
<dbReference type="PROSITE" id="PS00137">
    <property type="entry name" value="SUBTILASE_HIS"/>
    <property type="match status" value="1"/>
</dbReference>
<name>U2H8J7_9SPHI</name>
<dbReference type="Pfam" id="PF00082">
    <property type="entry name" value="Peptidase_S8"/>
    <property type="match status" value="1"/>
</dbReference>
<evidence type="ECO:0000256" key="5">
    <source>
        <dbReference type="PROSITE-ProRule" id="PRU01240"/>
    </source>
</evidence>
<dbReference type="RefSeq" id="WP_021071506.1">
    <property type="nucleotide sequence ID" value="NZ_ATDL01000018.1"/>
</dbReference>
<evidence type="ECO:0000259" key="6">
    <source>
        <dbReference type="Pfam" id="PF00082"/>
    </source>
</evidence>
<dbReference type="InterPro" id="IPR015500">
    <property type="entry name" value="Peptidase_S8_subtilisin-rel"/>
</dbReference>
<comment type="similarity">
    <text evidence="1 5">Belongs to the peptidase S8 family.</text>
</comment>
<dbReference type="PRINTS" id="PR00723">
    <property type="entry name" value="SUBTILISIN"/>
</dbReference>
<accession>U2H8J7</accession>
<evidence type="ECO:0000256" key="3">
    <source>
        <dbReference type="ARBA" id="ARBA00022801"/>
    </source>
</evidence>
<dbReference type="STRING" id="1346330.M472_04540"/>
<feature type="active site" description="Charge relay system" evidence="5">
    <location>
        <position position="71"/>
    </location>
</feature>
<dbReference type="SUPFAM" id="SSF52743">
    <property type="entry name" value="Subtilisin-like"/>
    <property type="match status" value="1"/>
</dbReference>
<dbReference type="InterPro" id="IPR023828">
    <property type="entry name" value="Peptidase_S8_Ser-AS"/>
</dbReference>
<dbReference type="PATRIC" id="fig|1346330.5.peg.3369"/>
<gene>
    <name evidence="7" type="ORF">M472_04540</name>
</gene>
<dbReference type="Proteomes" id="UP000016584">
    <property type="component" value="Unassembled WGS sequence"/>
</dbReference>
<reference evidence="7 8" key="1">
    <citation type="journal article" date="2013" name="Genome Announc.">
        <title>The Draft Genome Sequence of Sphingomonas paucimobilis Strain HER1398 (Proteobacteria), Host to the Giant PAU Phage, Indicates That It Is a Member of the Genus Sphingobacterium (Bacteroidetes).</title>
        <authorList>
            <person name="White R.A.III."/>
            <person name="Suttle C.A."/>
        </authorList>
    </citation>
    <scope>NUCLEOTIDE SEQUENCE [LARGE SCALE GENOMIC DNA]</scope>
    <source>
        <strain evidence="7 8">HER1398</strain>
    </source>
</reference>
<dbReference type="EMBL" id="ATDL01000018">
    <property type="protein sequence ID" value="ERJ58026.1"/>
    <property type="molecule type" value="Genomic_DNA"/>
</dbReference>
<dbReference type="Gene3D" id="3.40.50.200">
    <property type="entry name" value="Peptidase S8/S53 domain"/>
    <property type="match status" value="2"/>
</dbReference>
<feature type="active site" description="Charge relay system" evidence="5">
    <location>
        <position position="285"/>
    </location>
</feature>
<keyword evidence="8" id="KW-1185">Reference proteome</keyword>
<dbReference type="GO" id="GO:0006508">
    <property type="term" value="P:proteolysis"/>
    <property type="evidence" value="ECO:0007669"/>
    <property type="project" value="UniProtKB-KW"/>
</dbReference>
<sequence>MNTIRNLACVLVSVFSIQIGWSQTTTTSISKNWHHENRNTTQVWGVSTLDAYQWLKKENVNLKPIIVAVIDGDLDVNHEDLKMKLWQNPNANNKHYPNANHGWNYLGTKDGQLITKVGTESFREYKRLRPKYEGKKRENFTKAEDLKEFEYFLAVKADSKIQGYLNFFPYIKLTYEAYALTDSLLALTSSNHNAIPLKEVGSLKNADTTAQQYIDAAVRSSYKFADTTSWGTIFDFQKSEYLTAVKRIESLNNTSNPRDSIGDKQDNIKDKYYGNSQLVDSSSYHGTFVAGLIGAARNNGIGIDGIAENALLMGIRAVPDGDEFDKDVALAIRFAVDHGANIINMSFGKYFSPHSKWVTDAMQYALKKNVLVVQAAGNDAKDLDVVTKYPEAPSVIKKKQDSYLMVGASTRTGSRAKFSNFGSKNVHLFAPGDKVTSTMTANEYGTASGTSFSAPIVSGIGAVVWGAYPKLKAYEVADIIKSSALRNTTSELEGQAIVPGTANLLDALKIAKDYVGK</sequence>
<dbReference type="InterPro" id="IPR036852">
    <property type="entry name" value="Peptidase_S8/S53_dom_sf"/>
</dbReference>
<dbReference type="PROSITE" id="PS51892">
    <property type="entry name" value="SUBTILASE"/>
    <property type="match status" value="1"/>
</dbReference>
<dbReference type="GO" id="GO:0004252">
    <property type="term" value="F:serine-type endopeptidase activity"/>
    <property type="evidence" value="ECO:0007669"/>
    <property type="project" value="UniProtKB-UniRule"/>
</dbReference>
<proteinExistence type="inferred from homology"/>
<dbReference type="InterPro" id="IPR051048">
    <property type="entry name" value="Peptidase_S8/S53_subtilisin"/>
</dbReference>
<keyword evidence="3 5" id="KW-0378">Hydrolase</keyword>
<organism evidence="7 8">
    <name type="scientific">Sphingobacterium paucimobilis HER1398</name>
    <dbReference type="NCBI Taxonomy" id="1346330"/>
    <lineage>
        <taxon>Bacteria</taxon>
        <taxon>Pseudomonadati</taxon>
        <taxon>Bacteroidota</taxon>
        <taxon>Sphingobacteriia</taxon>
        <taxon>Sphingobacteriales</taxon>
        <taxon>Sphingobacteriaceae</taxon>
        <taxon>Sphingobacterium</taxon>
    </lineage>
</organism>
<keyword evidence="4 5" id="KW-0720">Serine protease</keyword>
<dbReference type="PANTHER" id="PTHR43399">
    <property type="entry name" value="SUBTILISIN-RELATED"/>
    <property type="match status" value="1"/>
</dbReference>
<evidence type="ECO:0000256" key="2">
    <source>
        <dbReference type="ARBA" id="ARBA00022670"/>
    </source>
</evidence>
<feature type="domain" description="Peptidase S8/S53" evidence="6">
    <location>
        <begin position="65"/>
        <end position="489"/>
    </location>
</feature>
<dbReference type="PROSITE" id="PS00138">
    <property type="entry name" value="SUBTILASE_SER"/>
    <property type="match status" value="1"/>
</dbReference>
<dbReference type="PANTHER" id="PTHR43399:SF4">
    <property type="entry name" value="CELL WALL-ASSOCIATED PROTEASE"/>
    <property type="match status" value="1"/>
</dbReference>
<dbReference type="InterPro" id="IPR000209">
    <property type="entry name" value="Peptidase_S8/S53_dom"/>
</dbReference>
<evidence type="ECO:0000313" key="7">
    <source>
        <dbReference type="EMBL" id="ERJ58026.1"/>
    </source>
</evidence>